<feature type="transmembrane region" description="Helical" evidence="2">
    <location>
        <begin position="362"/>
        <end position="384"/>
    </location>
</feature>
<keyword evidence="2" id="KW-1133">Transmembrane helix</keyword>
<organism evidence="4 5">
    <name type="scientific">Streptacidiphilus pinicola</name>
    <dbReference type="NCBI Taxonomy" id="2219663"/>
    <lineage>
        <taxon>Bacteria</taxon>
        <taxon>Bacillati</taxon>
        <taxon>Actinomycetota</taxon>
        <taxon>Actinomycetes</taxon>
        <taxon>Kitasatosporales</taxon>
        <taxon>Streptomycetaceae</taxon>
        <taxon>Streptacidiphilus</taxon>
    </lineage>
</organism>
<feature type="domain" description="DUF4349" evidence="3">
    <location>
        <begin position="215"/>
        <end position="384"/>
    </location>
</feature>
<comment type="caution">
    <text evidence="4">The sequence shown here is derived from an EMBL/GenBank/DDBJ whole genome shotgun (WGS) entry which is preliminary data.</text>
</comment>
<evidence type="ECO:0000313" key="5">
    <source>
        <dbReference type="Proteomes" id="UP000248889"/>
    </source>
</evidence>
<keyword evidence="2" id="KW-0472">Membrane</keyword>
<dbReference type="OrthoDB" id="186919at2"/>
<feature type="region of interest" description="Disordered" evidence="1">
    <location>
        <begin position="88"/>
        <end position="136"/>
    </location>
</feature>
<keyword evidence="5" id="KW-1185">Reference proteome</keyword>
<gene>
    <name evidence="4" type="ORF">DN069_07110</name>
</gene>
<protein>
    <recommendedName>
        <fullName evidence="3">DUF4349 domain-containing protein</fullName>
    </recommendedName>
</protein>
<feature type="compositionally biased region" description="Pro residues" evidence="1">
    <location>
        <begin position="198"/>
        <end position="213"/>
    </location>
</feature>
<feature type="region of interest" description="Disordered" evidence="1">
    <location>
        <begin position="189"/>
        <end position="215"/>
    </location>
</feature>
<feature type="compositionally biased region" description="Low complexity" evidence="1">
    <location>
        <begin position="88"/>
        <end position="101"/>
    </location>
</feature>
<reference evidence="4 5" key="1">
    <citation type="submission" date="2018-06" db="EMBL/GenBank/DDBJ databases">
        <title>Streptacidiphilus pinicola sp. nov., isolated from pine grove soil.</title>
        <authorList>
            <person name="Roh S.G."/>
            <person name="Park S."/>
            <person name="Kim M.-K."/>
            <person name="Yun B.-R."/>
            <person name="Park J."/>
            <person name="Kim M.J."/>
            <person name="Kim Y.S."/>
            <person name="Kim S.B."/>
        </authorList>
    </citation>
    <scope>NUCLEOTIDE SEQUENCE [LARGE SCALE GENOMIC DNA]</scope>
    <source>
        <strain evidence="4 5">MMS16-CNU450</strain>
    </source>
</reference>
<feature type="compositionally biased region" description="Low complexity" evidence="1">
    <location>
        <begin position="114"/>
        <end position="136"/>
    </location>
</feature>
<dbReference type="Pfam" id="PF14257">
    <property type="entry name" value="DUF4349"/>
    <property type="match status" value="1"/>
</dbReference>
<feature type="region of interest" description="Disordered" evidence="1">
    <location>
        <begin position="36"/>
        <end position="62"/>
    </location>
</feature>
<evidence type="ECO:0000256" key="2">
    <source>
        <dbReference type="SAM" id="Phobius"/>
    </source>
</evidence>
<feature type="transmembrane region" description="Helical" evidence="2">
    <location>
        <begin position="63"/>
        <end position="81"/>
    </location>
</feature>
<evidence type="ECO:0000256" key="1">
    <source>
        <dbReference type="SAM" id="MobiDB-lite"/>
    </source>
</evidence>
<keyword evidence="2" id="KW-0812">Transmembrane</keyword>
<dbReference type="Proteomes" id="UP000248889">
    <property type="component" value="Unassembled WGS sequence"/>
</dbReference>
<dbReference type="AlphaFoldDB" id="A0A2X0KB37"/>
<accession>A0A2X0KB37</accession>
<sequence length="398" mass="40840">MACCACPSLSHTVLGPPTAAGSQRFRYRLVDTVSGTRGPLRASNARPRDEGSRQMRKRSHRRLFGTSLAAGVLAAGLALTGCSASSGSSNGAAAGGQARSGAGVGVQPRGGSAGSAPSPAPSASSAPSGTPNAGAADRSVIYSGEIQLRSARVDAAVQQAQAVVQAVGGYIDSEQVGDAASMPWNVGVAAPSTNPDGSTPPPSQALPLAPPPDASGEAAIMQLRIPSASYDAVFTQLGTLGTVLARERASQDVTEQVVDLDARITSEKASLDRLDALMRQAGSLNDMLTLEQAVTQRESDLNSLESQEASLRGQVAMSTVTVEFFQTAAPPAPKPKPSGAWGSAGHALAAGWHGLYLVGRGLLVVVSASLPFLVLLAVLGYALYRYLRRNRKDEANED</sequence>
<name>A0A2X0KB37_9ACTN</name>
<proteinExistence type="predicted"/>
<evidence type="ECO:0000259" key="3">
    <source>
        <dbReference type="Pfam" id="PF14257"/>
    </source>
</evidence>
<dbReference type="EMBL" id="QKYN01000028">
    <property type="protein sequence ID" value="RAG86385.1"/>
    <property type="molecule type" value="Genomic_DNA"/>
</dbReference>
<dbReference type="InterPro" id="IPR025645">
    <property type="entry name" value="DUF4349"/>
</dbReference>
<evidence type="ECO:0000313" key="4">
    <source>
        <dbReference type="EMBL" id="RAG86385.1"/>
    </source>
</evidence>